<evidence type="ECO:0000256" key="1">
    <source>
        <dbReference type="SAM" id="MobiDB-lite"/>
    </source>
</evidence>
<dbReference type="InterPro" id="IPR028037">
    <property type="entry name" value="Antitoxin_Rv0909/MT0933"/>
</dbReference>
<feature type="region of interest" description="Disordered" evidence="1">
    <location>
        <begin position="1"/>
        <end position="60"/>
    </location>
</feature>
<evidence type="ECO:0000313" key="4">
    <source>
        <dbReference type="Proteomes" id="UP000031488"/>
    </source>
</evidence>
<dbReference type="EMBL" id="CP014869">
    <property type="protein sequence ID" value="AMT93441.1"/>
    <property type="molecule type" value="Genomic_DNA"/>
</dbReference>
<keyword evidence="4" id="KW-1185">Reference proteome</keyword>
<reference evidence="3 4" key="1">
    <citation type="submission" date="2014-11" db="EMBL/GenBank/DDBJ databases">
        <title>Draft Genome Sequence of Brevibacterium linens AE038-8.</title>
        <authorList>
            <person name="Maizel D."/>
            <person name="Utturkar S.M."/>
            <person name="Brown S.D."/>
            <person name="Ferrero M."/>
            <person name="Rosen B.P."/>
        </authorList>
    </citation>
    <scope>NUCLEOTIDE SEQUENCE [LARGE SCALE GENOMIC DNA]</scope>
    <source>
        <strain evidence="3 4">AE038-8</strain>
    </source>
</reference>
<feature type="compositionally biased region" description="Basic and acidic residues" evidence="1">
    <location>
        <begin position="1"/>
        <end position="31"/>
    </location>
</feature>
<reference evidence="2" key="3">
    <citation type="submission" date="2016-03" db="EMBL/GenBank/DDBJ databases">
        <authorList>
            <person name="Zhu Y."/>
            <person name="Sun C."/>
        </authorList>
    </citation>
    <scope>NUCLEOTIDE SEQUENCE</scope>
    <source>
        <strain evidence="2">BS258</strain>
    </source>
</reference>
<dbReference type="STRING" id="1703.BLSMQ_1300"/>
<accession>A0A0B9AW88</accession>
<dbReference type="OrthoDB" id="3267972at2"/>
<dbReference type="Pfam" id="PF14013">
    <property type="entry name" value="MT0933_antitox"/>
    <property type="match status" value="1"/>
</dbReference>
<evidence type="ECO:0000313" key="5">
    <source>
        <dbReference type="Proteomes" id="UP000075950"/>
    </source>
</evidence>
<sequence length="60" mass="6213">MGLDDLTNKAKDAMNSDKGEEISDQGLDKAADAANNATGGKFEDQINKGRDGADGKLGND</sequence>
<dbReference type="EMBL" id="JTJZ01000014">
    <property type="protein sequence ID" value="KHS53610.1"/>
    <property type="molecule type" value="Genomic_DNA"/>
</dbReference>
<feature type="compositionally biased region" description="Basic and acidic residues" evidence="1">
    <location>
        <begin position="41"/>
        <end position="60"/>
    </location>
</feature>
<dbReference type="AlphaFoldDB" id="A0A0B9AW88"/>
<dbReference type="Proteomes" id="UP000031488">
    <property type="component" value="Unassembled WGS sequence"/>
</dbReference>
<dbReference type="Proteomes" id="UP000075950">
    <property type="component" value="Chromosome"/>
</dbReference>
<organism evidence="3 4">
    <name type="scientific">Brevibacterium linens</name>
    <dbReference type="NCBI Taxonomy" id="1703"/>
    <lineage>
        <taxon>Bacteria</taxon>
        <taxon>Bacillati</taxon>
        <taxon>Actinomycetota</taxon>
        <taxon>Actinomycetes</taxon>
        <taxon>Micrococcales</taxon>
        <taxon>Brevibacteriaceae</taxon>
        <taxon>Brevibacterium</taxon>
    </lineage>
</organism>
<evidence type="ECO:0000313" key="2">
    <source>
        <dbReference type="EMBL" id="AMT93441.1"/>
    </source>
</evidence>
<evidence type="ECO:0008006" key="6">
    <source>
        <dbReference type="Google" id="ProtNLM"/>
    </source>
</evidence>
<reference evidence="5" key="2">
    <citation type="submission" date="2016-03" db="EMBL/GenBank/DDBJ databases">
        <authorList>
            <person name="Ploux O."/>
        </authorList>
    </citation>
    <scope>NUCLEOTIDE SEQUENCE [LARGE SCALE GENOMIC DNA]</scope>
    <source>
        <strain evidence="5">BS258</strain>
    </source>
</reference>
<dbReference type="RefSeq" id="WP_039207130.1">
    <property type="nucleotide sequence ID" value="NZ_CP014869.1"/>
</dbReference>
<proteinExistence type="predicted"/>
<name>A0A0B9AW88_BRELN</name>
<gene>
    <name evidence="2" type="ORF">A2T55_06305</name>
    <name evidence="3" type="ORF">AE0388_0685</name>
</gene>
<accession>A0A142NN47</accession>
<evidence type="ECO:0000313" key="3">
    <source>
        <dbReference type="EMBL" id="KHS53610.1"/>
    </source>
</evidence>
<protein>
    <recommendedName>
        <fullName evidence="6">MT0933-like antitoxin protein</fullName>
    </recommendedName>
</protein>
<dbReference type="PATRIC" id="fig|1703.6.peg.568"/>
<dbReference type="KEGG" id="bly:A2T55_06305"/>